<evidence type="ECO:0000313" key="2">
    <source>
        <dbReference type="Proteomes" id="UP000410492"/>
    </source>
</evidence>
<protein>
    <submittedName>
        <fullName evidence="1">Uncharacterized protein</fullName>
    </submittedName>
</protein>
<evidence type="ECO:0000313" key="1">
    <source>
        <dbReference type="EMBL" id="VEN39793.1"/>
    </source>
</evidence>
<dbReference type="OrthoDB" id="25767at2759"/>
<dbReference type="EMBL" id="CAACVG010005941">
    <property type="protein sequence ID" value="VEN39793.1"/>
    <property type="molecule type" value="Genomic_DNA"/>
</dbReference>
<dbReference type="AlphaFoldDB" id="A0A653BW53"/>
<keyword evidence="2" id="KW-1185">Reference proteome</keyword>
<name>A0A653BW53_CALMS</name>
<gene>
    <name evidence="1" type="ORF">CALMAC_LOCUS4180</name>
</gene>
<dbReference type="Proteomes" id="UP000410492">
    <property type="component" value="Unassembled WGS sequence"/>
</dbReference>
<sequence>MDLTDSLVLEEKLHNCTKEELIAKVKELQAHNVQLRSIIQKPGKHGTAQDIYC</sequence>
<proteinExistence type="predicted"/>
<accession>A0A653BW53</accession>
<reference evidence="1 2" key="1">
    <citation type="submission" date="2019-01" db="EMBL/GenBank/DDBJ databases">
        <authorList>
            <person name="Sayadi A."/>
        </authorList>
    </citation>
    <scope>NUCLEOTIDE SEQUENCE [LARGE SCALE GENOMIC DNA]</scope>
</reference>
<organism evidence="1 2">
    <name type="scientific">Callosobruchus maculatus</name>
    <name type="common">Southern cowpea weevil</name>
    <name type="synonym">Pulse bruchid</name>
    <dbReference type="NCBI Taxonomy" id="64391"/>
    <lineage>
        <taxon>Eukaryota</taxon>
        <taxon>Metazoa</taxon>
        <taxon>Ecdysozoa</taxon>
        <taxon>Arthropoda</taxon>
        <taxon>Hexapoda</taxon>
        <taxon>Insecta</taxon>
        <taxon>Pterygota</taxon>
        <taxon>Neoptera</taxon>
        <taxon>Endopterygota</taxon>
        <taxon>Coleoptera</taxon>
        <taxon>Polyphaga</taxon>
        <taxon>Cucujiformia</taxon>
        <taxon>Chrysomeloidea</taxon>
        <taxon>Chrysomelidae</taxon>
        <taxon>Bruchinae</taxon>
        <taxon>Bruchini</taxon>
        <taxon>Callosobruchus</taxon>
    </lineage>
</organism>